<dbReference type="NCBIfam" id="TIGR00089">
    <property type="entry name" value="MiaB/RimO family radical SAM methylthiotransferase"/>
    <property type="match status" value="1"/>
</dbReference>
<evidence type="ECO:0000256" key="7">
    <source>
        <dbReference type="ARBA" id="ARBA00023014"/>
    </source>
</evidence>
<evidence type="ECO:0000259" key="10">
    <source>
        <dbReference type="PROSITE" id="PS51918"/>
    </source>
</evidence>
<keyword evidence="11" id="KW-0687">Ribonucleoprotein</keyword>
<dbReference type="SFLD" id="SFLDG01061">
    <property type="entry name" value="methylthiotransferase"/>
    <property type="match status" value="1"/>
</dbReference>
<feature type="binding site" evidence="8">
    <location>
        <position position="82"/>
    </location>
    <ligand>
        <name>[4Fe-4S] cluster</name>
        <dbReference type="ChEBI" id="CHEBI:49883"/>
        <label>1</label>
    </ligand>
</feature>
<dbReference type="SMART" id="SM00729">
    <property type="entry name" value="Elp3"/>
    <property type="match status" value="1"/>
</dbReference>
<evidence type="ECO:0000313" key="12">
    <source>
        <dbReference type="Proteomes" id="UP000736583"/>
    </source>
</evidence>
<evidence type="ECO:0000313" key="11">
    <source>
        <dbReference type="EMBL" id="MBU5590661.1"/>
    </source>
</evidence>
<protein>
    <recommendedName>
        <fullName evidence="8">Ribosomal protein uS12 methylthiotransferase RimO</fullName>
        <shortName evidence="8">uS12 MTTase</shortName>
        <shortName evidence="8">uS12 methylthiotransferase</shortName>
        <ecNumber evidence="8">2.8.4.4</ecNumber>
    </recommendedName>
    <alternativeName>
        <fullName evidence="8">Ribosomal protein uS12 (aspartate-C(3))-methylthiotransferase</fullName>
    </alternativeName>
    <alternativeName>
        <fullName evidence="8">Ribosome maturation factor RimO</fullName>
    </alternativeName>
</protein>
<evidence type="ECO:0000256" key="6">
    <source>
        <dbReference type="ARBA" id="ARBA00023004"/>
    </source>
</evidence>
<evidence type="ECO:0000256" key="4">
    <source>
        <dbReference type="ARBA" id="ARBA00022691"/>
    </source>
</evidence>
<dbReference type="PROSITE" id="PS51449">
    <property type="entry name" value="MTTASE_N"/>
    <property type="match status" value="1"/>
</dbReference>
<dbReference type="Pfam" id="PF04055">
    <property type="entry name" value="Radical_SAM"/>
    <property type="match status" value="1"/>
</dbReference>
<keyword evidence="1 8" id="KW-0004">4Fe-4S</keyword>
<feature type="domain" description="Radical SAM core" evidence="10">
    <location>
        <begin position="142"/>
        <end position="372"/>
    </location>
</feature>
<dbReference type="PANTHER" id="PTHR43837:SF1">
    <property type="entry name" value="RIBOSOMAL PROTEIN US12 METHYLTHIOTRANSFERASE RIMO"/>
    <property type="match status" value="1"/>
</dbReference>
<evidence type="ECO:0000259" key="9">
    <source>
        <dbReference type="PROSITE" id="PS51449"/>
    </source>
</evidence>
<dbReference type="GO" id="GO:0005840">
    <property type="term" value="C:ribosome"/>
    <property type="evidence" value="ECO:0007669"/>
    <property type="project" value="UniProtKB-KW"/>
</dbReference>
<keyword evidence="5 8" id="KW-0479">Metal-binding</keyword>
<comment type="caution">
    <text evidence="11">The sequence shown here is derived from an EMBL/GenBank/DDBJ whole genome shotgun (WGS) entry which is preliminary data.</text>
</comment>
<gene>
    <name evidence="8 11" type="primary">rimO</name>
    <name evidence="11" type="ORF">KQI89_02710</name>
</gene>
<proteinExistence type="inferred from homology"/>
<dbReference type="InterPro" id="IPR005839">
    <property type="entry name" value="Methylthiotransferase"/>
</dbReference>
<comment type="similarity">
    <text evidence="8">Belongs to the methylthiotransferase family. RimO subfamily.</text>
</comment>
<keyword evidence="11" id="KW-0689">Ribosomal protein</keyword>
<dbReference type="InterPro" id="IPR007197">
    <property type="entry name" value="rSAM"/>
</dbReference>
<dbReference type="SFLD" id="SFLDF00274">
    <property type="entry name" value="ribosomal_protein_S12_methylth"/>
    <property type="match status" value="1"/>
</dbReference>
<dbReference type="NCBIfam" id="TIGR01125">
    <property type="entry name" value="30S ribosomal protein S12 methylthiotransferase RimO"/>
    <property type="match status" value="1"/>
</dbReference>
<keyword evidence="6 8" id="KW-0408">Iron</keyword>
<sequence length="445" mass="51117">MSKYKVGLVSLGCDKNRIDSEIILSKLNDEYEITNDPKKADIIIVNTCGFIEKSKQESIDTILEMGEFKNKYKCKLLIATGCLTQRYGKDLSELMPEIDIIMGVNDYAKLTSYIKDFMNNHKKIVSCNFSHHNINEGERVITTQGHTAYIRIAEGCDNFCTYCIIPKIRGNFRSRKIESILEEATKLSEAGVKELILVAQDTTRYGEDIYNKKMLPTLLKELSLIKGIEWIRVLYCYPEQVTDELIYEIKDNEKVCKYLDIPIQHISSSVLKKMGRKTNKEQITKVIEKLRFNIPEIVLRTSIIVGFPGETEEDFKELKDFVKEYKLDKLGVFTYSQEEGTPAAIMEDQVEEEIKGKREKELMLIQKDVSSHINSKKINKIYDVIIEGYDGEVYHGRSSEMSPEIDGLILFRSEKTLEKGNIVKVKINQCSEYDLMGVVCDESCK</sequence>
<evidence type="ECO:0000256" key="5">
    <source>
        <dbReference type="ARBA" id="ARBA00022723"/>
    </source>
</evidence>
<name>A0ABS6EWQ9_9CLOT</name>
<keyword evidence="3 8" id="KW-0808">Transferase</keyword>
<dbReference type="Pfam" id="PF18693">
    <property type="entry name" value="TRAM_2"/>
    <property type="match status" value="1"/>
</dbReference>
<feature type="binding site" evidence="8">
    <location>
        <position position="160"/>
    </location>
    <ligand>
        <name>[4Fe-4S] cluster</name>
        <dbReference type="ChEBI" id="CHEBI:49883"/>
        <label>2</label>
        <note>4Fe-4S-S-AdoMet</note>
    </ligand>
</feature>
<accession>A0ABS6EWQ9</accession>
<dbReference type="HAMAP" id="MF_01865">
    <property type="entry name" value="MTTase_RimO"/>
    <property type="match status" value="1"/>
</dbReference>
<comment type="cofactor">
    <cofactor evidence="8">
        <name>[4Fe-4S] cluster</name>
        <dbReference type="ChEBI" id="CHEBI:49883"/>
    </cofactor>
    <text evidence="8">Binds 2 [4Fe-4S] clusters. One cluster is coordinated with 3 cysteines and an exchangeable S-adenosyl-L-methionine.</text>
</comment>
<dbReference type="InterPro" id="IPR002792">
    <property type="entry name" value="TRAM_dom"/>
</dbReference>
<comment type="catalytic activity">
    <reaction evidence="8">
        <text>L-aspartate(89)-[ribosomal protein uS12]-hydrogen + (sulfur carrier)-SH + AH2 + 2 S-adenosyl-L-methionine = 3-methylsulfanyl-L-aspartate(89)-[ribosomal protein uS12]-hydrogen + (sulfur carrier)-H + 5'-deoxyadenosine + L-methionine + A + S-adenosyl-L-homocysteine + 2 H(+)</text>
        <dbReference type="Rhea" id="RHEA:37087"/>
        <dbReference type="Rhea" id="RHEA-COMP:10460"/>
        <dbReference type="Rhea" id="RHEA-COMP:10461"/>
        <dbReference type="Rhea" id="RHEA-COMP:14737"/>
        <dbReference type="Rhea" id="RHEA-COMP:14739"/>
        <dbReference type="ChEBI" id="CHEBI:13193"/>
        <dbReference type="ChEBI" id="CHEBI:15378"/>
        <dbReference type="ChEBI" id="CHEBI:17319"/>
        <dbReference type="ChEBI" id="CHEBI:17499"/>
        <dbReference type="ChEBI" id="CHEBI:29917"/>
        <dbReference type="ChEBI" id="CHEBI:29961"/>
        <dbReference type="ChEBI" id="CHEBI:57844"/>
        <dbReference type="ChEBI" id="CHEBI:57856"/>
        <dbReference type="ChEBI" id="CHEBI:59789"/>
        <dbReference type="ChEBI" id="CHEBI:64428"/>
        <dbReference type="ChEBI" id="CHEBI:73599"/>
        <dbReference type="EC" id="2.8.4.4"/>
    </reaction>
</comment>
<evidence type="ECO:0000256" key="8">
    <source>
        <dbReference type="HAMAP-Rule" id="MF_01865"/>
    </source>
</evidence>
<keyword evidence="12" id="KW-1185">Reference proteome</keyword>
<dbReference type="EC" id="2.8.4.4" evidence="8"/>
<reference evidence="11 12" key="1">
    <citation type="submission" date="2021-06" db="EMBL/GenBank/DDBJ databases">
        <authorList>
            <person name="Sun Q."/>
            <person name="Li D."/>
        </authorList>
    </citation>
    <scope>NUCLEOTIDE SEQUENCE [LARGE SCALE GENOMIC DNA]</scope>
    <source>
        <strain evidence="11 12">MSJ-4</strain>
    </source>
</reference>
<dbReference type="SFLD" id="SFLDS00029">
    <property type="entry name" value="Radical_SAM"/>
    <property type="match status" value="1"/>
</dbReference>
<feature type="binding site" evidence="8">
    <location>
        <position position="13"/>
    </location>
    <ligand>
        <name>[4Fe-4S] cluster</name>
        <dbReference type="ChEBI" id="CHEBI:49883"/>
        <label>1</label>
    </ligand>
</feature>
<evidence type="ECO:0000256" key="1">
    <source>
        <dbReference type="ARBA" id="ARBA00022485"/>
    </source>
</evidence>
<evidence type="ECO:0000256" key="3">
    <source>
        <dbReference type="ARBA" id="ARBA00022679"/>
    </source>
</evidence>
<keyword evidence="7 8" id="KW-0411">Iron-sulfur</keyword>
<feature type="binding site" evidence="8">
    <location>
        <position position="156"/>
    </location>
    <ligand>
        <name>[4Fe-4S] cluster</name>
        <dbReference type="ChEBI" id="CHEBI:49883"/>
        <label>2</label>
        <note>4Fe-4S-S-AdoMet</note>
    </ligand>
</feature>
<dbReference type="RefSeq" id="WP_216455789.1">
    <property type="nucleotide sequence ID" value="NZ_JAHLQL010000001.1"/>
</dbReference>
<dbReference type="InterPro" id="IPR006638">
    <property type="entry name" value="Elp3/MiaA/NifB-like_rSAM"/>
</dbReference>
<comment type="function">
    <text evidence="8">Catalyzes the methylthiolation of an aspartic acid residue of ribosomal protein uS12.</text>
</comment>
<comment type="subcellular location">
    <subcellularLocation>
        <location evidence="8">Cytoplasm</location>
    </subcellularLocation>
</comment>
<dbReference type="SFLD" id="SFLDG01082">
    <property type="entry name" value="B12-binding_domain_containing"/>
    <property type="match status" value="1"/>
</dbReference>
<organism evidence="11 12">
    <name type="scientific">Clostridium simiarum</name>
    <dbReference type="NCBI Taxonomy" id="2841506"/>
    <lineage>
        <taxon>Bacteria</taxon>
        <taxon>Bacillati</taxon>
        <taxon>Bacillota</taxon>
        <taxon>Clostridia</taxon>
        <taxon>Eubacteriales</taxon>
        <taxon>Clostridiaceae</taxon>
        <taxon>Clostridium</taxon>
    </lineage>
</organism>
<evidence type="ECO:0000256" key="2">
    <source>
        <dbReference type="ARBA" id="ARBA00022490"/>
    </source>
</evidence>
<dbReference type="PANTHER" id="PTHR43837">
    <property type="entry name" value="RIBOSOMAL PROTEIN S12 METHYLTHIOTRANSFERASE RIMO"/>
    <property type="match status" value="1"/>
</dbReference>
<dbReference type="CDD" id="cd01335">
    <property type="entry name" value="Radical_SAM"/>
    <property type="match status" value="1"/>
</dbReference>
<dbReference type="InterPro" id="IPR020612">
    <property type="entry name" value="Methylthiotransferase_CS"/>
</dbReference>
<feature type="domain" description="MTTase N-terminal" evidence="9">
    <location>
        <begin position="4"/>
        <end position="119"/>
    </location>
</feature>
<dbReference type="Pfam" id="PF00919">
    <property type="entry name" value="UPF0004"/>
    <property type="match status" value="1"/>
</dbReference>
<dbReference type="InterPro" id="IPR005840">
    <property type="entry name" value="Ribosomal_uS12_MeSTrfase_RimO"/>
</dbReference>
<dbReference type="PROSITE" id="PS51918">
    <property type="entry name" value="RADICAL_SAM"/>
    <property type="match status" value="1"/>
</dbReference>
<dbReference type="PROSITE" id="PS01278">
    <property type="entry name" value="MTTASE_RADICAL"/>
    <property type="match status" value="1"/>
</dbReference>
<feature type="binding site" evidence="8">
    <location>
        <position position="48"/>
    </location>
    <ligand>
        <name>[4Fe-4S] cluster</name>
        <dbReference type="ChEBI" id="CHEBI:49883"/>
        <label>1</label>
    </ligand>
</feature>
<dbReference type="EMBL" id="JAHLQL010000001">
    <property type="protein sequence ID" value="MBU5590661.1"/>
    <property type="molecule type" value="Genomic_DNA"/>
</dbReference>
<feature type="binding site" evidence="8">
    <location>
        <position position="163"/>
    </location>
    <ligand>
        <name>[4Fe-4S] cluster</name>
        <dbReference type="ChEBI" id="CHEBI:49883"/>
        <label>2</label>
        <note>4Fe-4S-S-AdoMet</note>
    </ligand>
</feature>
<dbReference type="Proteomes" id="UP000736583">
    <property type="component" value="Unassembled WGS sequence"/>
</dbReference>
<keyword evidence="4 8" id="KW-0949">S-adenosyl-L-methionine</keyword>
<dbReference type="InterPro" id="IPR013848">
    <property type="entry name" value="Methylthiotransferase_N"/>
</dbReference>
<keyword evidence="2 8" id="KW-0963">Cytoplasm</keyword>
<dbReference type="GO" id="GO:0103039">
    <property type="term" value="F:protein methylthiotransferase activity"/>
    <property type="evidence" value="ECO:0007669"/>
    <property type="project" value="UniProtKB-EC"/>
</dbReference>